<dbReference type="AlphaFoldDB" id="A0AAW2EH15"/>
<gene>
    <name evidence="2" type="ORF">PUN28_018039</name>
</gene>
<dbReference type="Proteomes" id="UP001430953">
    <property type="component" value="Unassembled WGS sequence"/>
</dbReference>
<evidence type="ECO:0000313" key="2">
    <source>
        <dbReference type="EMBL" id="KAL0102482.1"/>
    </source>
</evidence>
<reference evidence="2 3" key="1">
    <citation type="submission" date="2023-03" db="EMBL/GenBank/DDBJ databases">
        <title>High recombination rates correlate with genetic variation in Cardiocondyla obscurior ants.</title>
        <authorList>
            <person name="Errbii M."/>
        </authorList>
    </citation>
    <scope>NUCLEOTIDE SEQUENCE [LARGE SCALE GENOMIC DNA]</scope>
    <source>
        <strain evidence="2">Alpha-2009</strain>
        <tissue evidence="2">Whole body</tissue>
    </source>
</reference>
<feature type="region of interest" description="Disordered" evidence="1">
    <location>
        <begin position="1"/>
        <end position="21"/>
    </location>
</feature>
<feature type="compositionally biased region" description="Basic and acidic residues" evidence="1">
    <location>
        <begin position="36"/>
        <end position="67"/>
    </location>
</feature>
<organism evidence="2 3">
    <name type="scientific">Cardiocondyla obscurior</name>
    <dbReference type="NCBI Taxonomy" id="286306"/>
    <lineage>
        <taxon>Eukaryota</taxon>
        <taxon>Metazoa</taxon>
        <taxon>Ecdysozoa</taxon>
        <taxon>Arthropoda</taxon>
        <taxon>Hexapoda</taxon>
        <taxon>Insecta</taxon>
        <taxon>Pterygota</taxon>
        <taxon>Neoptera</taxon>
        <taxon>Endopterygota</taxon>
        <taxon>Hymenoptera</taxon>
        <taxon>Apocrita</taxon>
        <taxon>Aculeata</taxon>
        <taxon>Formicoidea</taxon>
        <taxon>Formicidae</taxon>
        <taxon>Myrmicinae</taxon>
        <taxon>Cardiocondyla</taxon>
    </lineage>
</organism>
<keyword evidence="3" id="KW-1185">Reference proteome</keyword>
<name>A0AAW2EH15_9HYME</name>
<comment type="caution">
    <text evidence="2">The sequence shown here is derived from an EMBL/GenBank/DDBJ whole genome shotgun (WGS) entry which is preliminary data.</text>
</comment>
<sequence length="115" mass="12848">MTPTTPSHLASIKLHRDDQGTSQDFTHIFRSWRGTRGVEDDQRRQRSKLRELGDSEVTRLDQSERSARATSSLDPRQLAVGESRQSAAVTIMARDVRGDGGSAPATVQASRTWWL</sequence>
<evidence type="ECO:0000313" key="3">
    <source>
        <dbReference type="Proteomes" id="UP001430953"/>
    </source>
</evidence>
<feature type="region of interest" description="Disordered" evidence="1">
    <location>
        <begin position="96"/>
        <end position="115"/>
    </location>
</feature>
<proteinExistence type="predicted"/>
<dbReference type="EMBL" id="JADYXP020000022">
    <property type="protein sequence ID" value="KAL0102482.1"/>
    <property type="molecule type" value="Genomic_DNA"/>
</dbReference>
<protein>
    <submittedName>
        <fullName evidence="2">Uncharacterized protein</fullName>
    </submittedName>
</protein>
<feature type="compositionally biased region" description="Polar residues" evidence="1">
    <location>
        <begin position="105"/>
        <end position="115"/>
    </location>
</feature>
<accession>A0AAW2EH15</accession>
<feature type="region of interest" description="Disordered" evidence="1">
    <location>
        <begin position="35"/>
        <end position="85"/>
    </location>
</feature>
<evidence type="ECO:0000256" key="1">
    <source>
        <dbReference type="SAM" id="MobiDB-lite"/>
    </source>
</evidence>